<dbReference type="PANTHER" id="PTHR33112:SF13">
    <property type="entry name" value="HETEROKARYON INCOMPATIBILITY DOMAIN-CONTAINING PROTEIN"/>
    <property type="match status" value="1"/>
</dbReference>
<dbReference type="Proteomes" id="UP001175000">
    <property type="component" value="Unassembled WGS sequence"/>
</dbReference>
<evidence type="ECO:0000313" key="2">
    <source>
        <dbReference type="Proteomes" id="UP001175000"/>
    </source>
</evidence>
<reference evidence="1" key="1">
    <citation type="submission" date="2023-06" db="EMBL/GenBank/DDBJ databases">
        <title>Genome-scale phylogeny and comparative genomics of the fungal order Sordariales.</title>
        <authorList>
            <consortium name="Lawrence Berkeley National Laboratory"/>
            <person name="Hensen N."/>
            <person name="Bonometti L."/>
            <person name="Westerberg I."/>
            <person name="Brannstrom I.O."/>
            <person name="Guillou S."/>
            <person name="Cros-Aarteil S."/>
            <person name="Calhoun S."/>
            <person name="Haridas S."/>
            <person name="Kuo A."/>
            <person name="Mondo S."/>
            <person name="Pangilinan J."/>
            <person name="Riley R."/>
            <person name="Labutti K."/>
            <person name="Andreopoulos B."/>
            <person name="Lipzen A."/>
            <person name="Chen C."/>
            <person name="Yanf M."/>
            <person name="Daum C."/>
            <person name="Ng V."/>
            <person name="Clum A."/>
            <person name="Steindorff A."/>
            <person name="Ohm R."/>
            <person name="Martin F."/>
            <person name="Silar P."/>
            <person name="Natvig D."/>
            <person name="Lalanne C."/>
            <person name="Gautier V."/>
            <person name="Ament-Velasquez S.L."/>
            <person name="Kruys A."/>
            <person name="Hutchinson M.I."/>
            <person name="Powell A.J."/>
            <person name="Barry K."/>
            <person name="Miller A.N."/>
            <person name="Grigoriev I.V."/>
            <person name="Debuchy R."/>
            <person name="Gladieux P."/>
            <person name="Thoren M.H."/>
            <person name="Johannesson H."/>
        </authorList>
    </citation>
    <scope>NUCLEOTIDE SEQUENCE</scope>
    <source>
        <strain evidence="1">CBS 606.72</strain>
    </source>
</reference>
<organism evidence="1 2">
    <name type="scientific">Immersiella caudata</name>
    <dbReference type="NCBI Taxonomy" id="314043"/>
    <lineage>
        <taxon>Eukaryota</taxon>
        <taxon>Fungi</taxon>
        <taxon>Dikarya</taxon>
        <taxon>Ascomycota</taxon>
        <taxon>Pezizomycotina</taxon>
        <taxon>Sordariomycetes</taxon>
        <taxon>Sordariomycetidae</taxon>
        <taxon>Sordariales</taxon>
        <taxon>Lasiosphaeriaceae</taxon>
        <taxon>Immersiella</taxon>
    </lineage>
</organism>
<keyword evidence="2" id="KW-1185">Reference proteome</keyword>
<feature type="non-terminal residue" evidence="1">
    <location>
        <position position="333"/>
    </location>
</feature>
<accession>A0AA39WJW2</accession>
<comment type="caution">
    <text evidence="1">The sequence shown here is derived from an EMBL/GenBank/DDBJ whole genome shotgun (WGS) entry which is preliminary data.</text>
</comment>
<sequence length="333" mass="37140">MPLPRRVLNLSLSDNSDGEVCLHESLRDESGSYICLSHCWGGVTALQTTRSNLQARKLGISRDDVPQTFRDAIFVTQGWAYNISGSTVFASYKMTSRTGRSKPLSCAQSNRNASLTVAATRCQDSTGALFPPFQRTVNSFDGAGVPITVALHVRSPHLDMQVTGSRYPLLERGWFFQERLLSRGVVHFGYDETFWECMTCSDCECQCLDMRGGSILDPPLKSILHWNSTKAPPISQQEVWHRLVGEHTDLSLTYPTDREIAIMGLVGEMRPYSKGLYLRGLWQDSIISDLAWMDSVPAPARSKRGPTWSWCNVDTCCHYLLNSVCAGDVKFLG</sequence>
<gene>
    <name evidence="1" type="ORF">B0T14DRAFT_251753</name>
</gene>
<protein>
    <recommendedName>
        <fullName evidence="3">Heterokaryon incompatibility domain-containing protein</fullName>
    </recommendedName>
</protein>
<evidence type="ECO:0000313" key="1">
    <source>
        <dbReference type="EMBL" id="KAK0616742.1"/>
    </source>
</evidence>
<dbReference type="PANTHER" id="PTHR33112">
    <property type="entry name" value="DOMAIN PROTEIN, PUTATIVE-RELATED"/>
    <property type="match status" value="1"/>
</dbReference>
<evidence type="ECO:0008006" key="3">
    <source>
        <dbReference type="Google" id="ProtNLM"/>
    </source>
</evidence>
<name>A0AA39WJW2_9PEZI</name>
<dbReference type="EMBL" id="JAULSU010000005">
    <property type="protein sequence ID" value="KAK0616742.1"/>
    <property type="molecule type" value="Genomic_DNA"/>
</dbReference>
<dbReference type="AlphaFoldDB" id="A0AA39WJW2"/>
<proteinExistence type="predicted"/>